<dbReference type="GO" id="GO:0008610">
    <property type="term" value="P:lipid biosynthetic process"/>
    <property type="evidence" value="ECO:0007669"/>
    <property type="project" value="InterPro"/>
</dbReference>
<comment type="caution">
    <text evidence="1">The sequence shown here is derived from an EMBL/GenBank/DDBJ whole genome shotgun (WGS) entry which is preliminary data.</text>
</comment>
<dbReference type="STRING" id="273678.RS84_03511"/>
<dbReference type="InterPro" id="IPR010137">
    <property type="entry name" value="Lipid_A_LpxA"/>
</dbReference>
<protein>
    <submittedName>
        <fullName evidence="1">Acyl-[acyl-carrier-protein]--UDP-N-acetylglucosamine O-acyltransferase</fullName>
        <ecNumber evidence="1">2.3.1.129</ecNumber>
    </submittedName>
</protein>
<dbReference type="SUPFAM" id="SSF51161">
    <property type="entry name" value="Trimeric LpxA-like enzymes"/>
    <property type="match status" value="1"/>
</dbReference>
<evidence type="ECO:0000313" key="2">
    <source>
        <dbReference type="Proteomes" id="UP000033900"/>
    </source>
</evidence>
<dbReference type="Gene3D" id="2.160.10.10">
    <property type="entry name" value="Hexapeptide repeat proteins"/>
    <property type="match status" value="1"/>
</dbReference>
<gene>
    <name evidence="1" type="primary">lpxA</name>
    <name evidence="1" type="ORF">RS84_03511</name>
</gene>
<dbReference type="Proteomes" id="UP000033900">
    <property type="component" value="Unassembled WGS sequence"/>
</dbReference>
<dbReference type="PANTHER" id="PTHR43480:SF1">
    <property type="entry name" value="ACYL-[ACYL-CARRIER-PROTEIN]--UDP-N-ACETYLGLUCOSAMINE O-ACYLTRANSFERASE, MITOCHONDRIAL-RELATED"/>
    <property type="match status" value="1"/>
</dbReference>
<sequence length="242" mass="25406">MSTDPRIHPRAFIGEGVTLGRDVTIGPNAVLLGPLTVGDRVWIGPGAVLGTPPEISSLEQNAAWEGHLAHHGVVIGDDVVIRELTTISQGSHRPTRVGSGSWLLNTSYVAHDVEIGRSVTLSSGARVGGHATIGDHVTLGLNATVHQRRAVGAGAMVGMGAGVTRDVIPFSKVYGSPPRRHGLNSYALRKLGVSDAEIDDLTARFDSSVVDFHSYAEHPLLGAHVSDWLTAASQQDATLKAS</sequence>
<dbReference type="InterPro" id="IPR001451">
    <property type="entry name" value="Hexapep"/>
</dbReference>
<organism evidence="1 2">
    <name type="scientific">Microbacterium hydrocarbonoxydans</name>
    <dbReference type="NCBI Taxonomy" id="273678"/>
    <lineage>
        <taxon>Bacteria</taxon>
        <taxon>Bacillati</taxon>
        <taxon>Actinomycetota</taxon>
        <taxon>Actinomycetes</taxon>
        <taxon>Micrococcales</taxon>
        <taxon>Microbacteriaceae</taxon>
        <taxon>Microbacterium</taxon>
    </lineage>
</organism>
<dbReference type="AlphaFoldDB" id="A0A0M2HJK3"/>
<evidence type="ECO:0000313" key="1">
    <source>
        <dbReference type="EMBL" id="KJL46869.1"/>
    </source>
</evidence>
<dbReference type="GO" id="GO:0008780">
    <property type="term" value="F:acyl-[acyl-carrier-protein]-UDP-N-acetylglucosamine O-acyltransferase activity"/>
    <property type="evidence" value="ECO:0007669"/>
    <property type="project" value="UniProtKB-EC"/>
</dbReference>
<keyword evidence="1" id="KW-0808">Transferase</keyword>
<dbReference type="PATRIC" id="fig|273678.4.peg.3506"/>
<dbReference type="EC" id="2.3.1.129" evidence="1"/>
<dbReference type="EMBL" id="JYJB01000010">
    <property type="protein sequence ID" value="KJL46869.1"/>
    <property type="molecule type" value="Genomic_DNA"/>
</dbReference>
<dbReference type="PANTHER" id="PTHR43480">
    <property type="entry name" value="ACYL-[ACYL-CARRIER-PROTEIN]--UDP-N-ACETYLGLUCOSAMINE O-ACYLTRANSFERASE"/>
    <property type="match status" value="1"/>
</dbReference>
<dbReference type="RefSeq" id="WP_045258980.1">
    <property type="nucleotide sequence ID" value="NZ_JYJB01000010.1"/>
</dbReference>
<proteinExistence type="predicted"/>
<name>A0A0M2HJK3_9MICO</name>
<reference evidence="1 2" key="1">
    <citation type="submission" date="2015-02" db="EMBL/GenBank/DDBJ databases">
        <title>Draft genome sequences of ten Microbacterium spp. with emphasis on heavy metal contaminated environments.</title>
        <authorList>
            <person name="Corretto E."/>
        </authorList>
    </citation>
    <scope>NUCLEOTIDE SEQUENCE [LARGE SCALE GENOMIC DNA]</scope>
    <source>
        <strain evidence="1 2">SA35</strain>
    </source>
</reference>
<dbReference type="Pfam" id="PF14602">
    <property type="entry name" value="Hexapep_2"/>
    <property type="match status" value="1"/>
</dbReference>
<keyword evidence="1" id="KW-0012">Acyltransferase</keyword>
<dbReference type="InterPro" id="IPR011004">
    <property type="entry name" value="Trimer_LpxA-like_sf"/>
</dbReference>
<keyword evidence="2" id="KW-1185">Reference proteome</keyword>
<dbReference type="OrthoDB" id="2643438at2"/>
<accession>A0A0M2HJK3</accession>